<gene>
    <name evidence="1" type="ORF">DFW101_0188</name>
</gene>
<organism evidence="1 2">
    <name type="scientific">Solidesulfovibrio carbinoliphilus subsp. oakridgensis</name>
    <dbReference type="NCBI Taxonomy" id="694327"/>
    <lineage>
        <taxon>Bacteria</taxon>
        <taxon>Pseudomonadati</taxon>
        <taxon>Thermodesulfobacteriota</taxon>
        <taxon>Desulfovibrionia</taxon>
        <taxon>Desulfovibrionales</taxon>
        <taxon>Desulfovibrionaceae</taxon>
        <taxon>Solidesulfovibrio</taxon>
    </lineage>
</organism>
<dbReference type="NCBIfam" id="NF041863">
    <property type="entry name" value="DVU0524_fam"/>
    <property type="match status" value="1"/>
</dbReference>
<dbReference type="STRING" id="694327.DFW101_0188"/>
<dbReference type="EMBL" id="CM001368">
    <property type="protein sequence ID" value="EHJ46205.1"/>
    <property type="molecule type" value="Genomic_DNA"/>
</dbReference>
<evidence type="ECO:0000313" key="2">
    <source>
        <dbReference type="Proteomes" id="UP000004662"/>
    </source>
</evidence>
<evidence type="ECO:0000313" key="1">
    <source>
        <dbReference type="EMBL" id="EHJ46205.1"/>
    </source>
</evidence>
<dbReference type="eggNOG" id="ENOG5032VNR">
    <property type="taxonomic scope" value="Bacteria"/>
</dbReference>
<dbReference type="Proteomes" id="UP000004662">
    <property type="component" value="Chromosome"/>
</dbReference>
<protein>
    <submittedName>
        <fullName evidence="1">Uncharacterized protein</fullName>
    </submittedName>
</protein>
<dbReference type="HOGENOM" id="CLU_148544_0_0_7"/>
<sequence length="154" mass="17635">MVLASDKCREKELYAVTALPYQVRAMLRTYGRQVTTARRLARYRRSLVAAEAEDDVRISREAKRRELVGRVAAEIVENCLVTGSDTPVVEEIKAELEEELGFPLLFAYPPEDQEMRIFIVRDESAPEELTGEVKAATFKRLWELALEKVDETML</sequence>
<dbReference type="InterPro" id="IPR049840">
    <property type="entry name" value="DVU0524-like"/>
</dbReference>
<accession>G7QCP9</accession>
<dbReference type="AlphaFoldDB" id="G7QCP9"/>
<dbReference type="OrthoDB" id="5471208at2"/>
<keyword evidence="2" id="KW-1185">Reference proteome</keyword>
<proteinExistence type="predicted"/>
<name>G7QCP9_9BACT</name>
<reference evidence="2" key="1">
    <citation type="journal article" date="2015" name="Genome Announc.">
        <title>High-Quality Draft Genome Sequence of Desulfovibrio carbinoliphilus FW-101-2B, an Organic Acid-Oxidizing Sulfate-Reducing Bacterium Isolated from Uranium(VI)-Contaminated Groundwater.</title>
        <authorList>
            <person name="Ramsay B.D."/>
            <person name="Hwang C."/>
            <person name="Woo H.L."/>
            <person name="Carroll S.L."/>
            <person name="Lucas S."/>
            <person name="Han J."/>
            <person name="Lapidus A.L."/>
            <person name="Cheng J.F."/>
            <person name="Goodwin L.A."/>
            <person name="Pitluck S."/>
            <person name="Peters L."/>
            <person name="Chertkov O."/>
            <person name="Held B."/>
            <person name="Detter J.C."/>
            <person name="Han C.S."/>
            <person name="Tapia R."/>
            <person name="Land M.L."/>
            <person name="Hauser L.J."/>
            <person name="Kyrpides N.C."/>
            <person name="Ivanova N.N."/>
            <person name="Mikhailova N."/>
            <person name="Pagani I."/>
            <person name="Woyke T."/>
            <person name="Arkin A.P."/>
            <person name="Dehal P."/>
            <person name="Chivian D."/>
            <person name="Criddle C.S."/>
            <person name="Wu W."/>
            <person name="Chakraborty R."/>
            <person name="Hazen T.C."/>
            <person name="Fields M.W."/>
        </authorList>
    </citation>
    <scope>NUCLEOTIDE SEQUENCE [LARGE SCALE GENOMIC DNA]</scope>
    <source>
        <strain evidence="2">FW-101-2B</strain>
    </source>
</reference>